<dbReference type="SUPFAM" id="SSF56214">
    <property type="entry name" value="4'-phosphopantetheinyl transferase"/>
    <property type="match status" value="2"/>
</dbReference>
<accession>A0A1N7KC48</accession>
<dbReference type="GO" id="GO:0008897">
    <property type="term" value="F:holo-[acyl-carrier-protein] synthase activity"/>
    <property type="evidence" value="ECO:0007669"/>
    <property type="project" value="InterPro"/>
</dbReference>
<organism evidence="5 6">
    <name type="scientific">Chryseobacterium ureilyticum</name>
    <dbReference type="NCBI Taxonomy" id="373668"/>
    <lineage>
        <taxon>Bacteria</taxon>
        <taxon>Pseudomonadati</taxon>
        <taxon>Bacteroidota</taxon>
        <taxon>Flavobacteriia</taxon>
        <taxon>Flavobacteriales</taxon>
        <taxon>Weeksellaceae</taxon>
        <taxon>Chryseobacterium group</taxon>
        <taxon>Chryseobacterium</taxon>
    </lineage>
</organism>
<dbReference type="Pfam" id="PF01648">
    <property type="entry name" value="ACPS"/>
    <property type="match status" value="1"/>
</dbReference>
<dbReference type="GO" id="GO:0005829">
    <property type="term" value="C:cytosol"/>
    <property type="evidence" value="ECO:0007669"/>
    <property type="project" value="TreeGrafter"/>
</dbReference>
<protein>
    <submittedName>
        <fullName evidence="5">4'-phosphopantetheinyl transferase</fullName>
    </submittedName>
</protein>
<feature type="domain" description="4'-phosphopantetheinyl transferase N-terminal" evidence="4">
    <location>
        <begin position="16"/>
        <end position="97"/>
    </location>
</feature>
<dbReference type="AlphaFoldDB" id="A0A1N7KC48"/>
<reference evidence="6" key="1">
    <citation type="submission" date="2017-01" db="EMBL/GenBank/DDBJ databases">
        <authorList>
            <person name="Varghese N."/>
            <person name="Submissions S."/>
        </authorList>
    </citation>
    <scope>NUCLEOTIDE SEQUENCE [LARGE SCALE GENOMIC DNA]</scope>
    <source>
        <strain evidence="6">DSM 18017</strain>
    </source>
</reference>
<dbReference type="InterPro" id="IPR055066">
    <property type="entry name" value="AASDHPPT_N"/>
</dbReference>
<dbReference type="PANTHER" id="PTHR12215:SF10">
    <property type="entry name" value="L-AMINOADIPATE-SEMIALDEHYDE DEHYDROGENASE-PHOSPHOPANTETHEINYL TRANSFERASE"/>
    <property type="match status" value="1"/>
</dbReference>
<gene>
    <name evidence="5" type="ORF">SAMN05421786_101374</name>
</gene>
<dbReference type="Pfam" id="PF22624">
    <property type="entry name" value="AASDHPPT_N"/>
    <property type="match status" value="1"/>
</dbReference>
<dbReference type="GO" id="GO:0019878">
    <property type="term" value="P:lysine biosynthetic process via aminoadipic acid"/>
    <property type="evidence" value="ECO:0007669"/>
    <property type="project" value="TreeGrafter"/>
</dbReference>
<dbReference type="OrthoDB" id="9808281at2"/>
<evidence type="ECO:0000259" key="3">
    <source>
        <dbReference type="Pfam" id="PF01648"/>
    </source>
</evidence>
<sequence>MYIYCVQINQALDETPFQEIIRYISPEKKVKIQRFRKPIDAMRSLLGDLIIRYILCKHYGFHNDEIQYGYLEFGKPYLVQHPNIHFNISHSGDWIVGVVSNDLVGIDIEKVTHMKENLSSMVLTDNENKKLQALNESERNLSFFELWTLKESYVKSTGSGLSEGLHTLEISMNNGIIRMKKNEQPIHAYFEILDSIEGYKFSLCSLSQSMDRKIKLFSYHEFKEEIIGFLETSSIRSSKF</sequence>
<dbReference type="EMBL" id="FTOL01000001">
    <property type="protein sequence ID" value="SIS59175.1"/>
    <property type="molecule type" value="Genomic_DNA"/>
</dbReference>
<dbReference type="Proteomes" id="UP000186744">
    <property type="component" value="Unassembled WGS sequence"/>
</dbReference>
<evidence type="ECO:0000256" key="2">
    <source>
        <dbReference type="ARBA" id="ARBA00022679"/>
    </source>
</evidence>
<dbReference type="InterPro" id="IPR037143">
    <property type="entry name" value="4-PPantetheinyl_Trfase_dom_sf"/>
</dbReference>
<dbReference type="GO" id="GO:0000287">
    <property type="term" value="F:magnesium ion binding"/>
    <property type="evidence" value="ECO:0007669"/>
    <property type="project" value="InterPro"/>
</dbReference>
<name>A0A1N7KC48_9FLAO</name>
<feature type="domain" description="4'-phosphopantetheinyl transferase" evidence="3">
    <location>
        <begin position="104"/>
        <end position="204"/>
    </location>
</feature>
<evidence type="ECO:0000256" key="1">
    <source>
        <dbReference type="ARBA" id="ARBA00010990"/>
    </source>
</evidence>
<dbReference type="Gene3D" id="3.90.470.20">
    <property type="entry name" value="4'-phosphopantetheinyl transferase domain"/>
    <property type="match status" value="2"/>
</dbReference>
<dbReference type="PANTHER" id="PTHR12215">
    <property type="entry name" value="PHOSPHOPANTETHEINE TRANSFERASE"/>
    <property type="match status" value="1"/>
</dbReference>
<dbReference type="RefSeq" id="WP_076549462.1">
    <property type="nucleotide sequence ID" value="NZ_FTOL01000001.1"/>
</dbReference>
<comment type="similarity">
    <text evidence="1">Belongs to the P-Pant transferase superfamily. Gsp/Sfp/HetI/AcpT family.</text>
</comment>
<evidence type="ECO:0000313" key="5">
    <source>
        <dbReference type="EMBL" id="SIS59175.1"/>
    </source>
</evidence>
<keyword evidence="6" id="KW-1185">Reference proteome</keyword>
<keyword evidence="2 5" id="KW-0808">Transferase</keyword>
<evidence type="ECO:0000259" key="4">
    <source>
        <dbReference type="Pfam" id="PF22624"/>
    </source>
</evidence>
<dbReference type="STRING" id="373668.SAMN05421786_101374"/>
<evidence type="ECO:0000313" key="6">
    <source>
        <dbReference type="Proteomes" id="UP000186744"/>
    </source>
</evidence>
<dbReference type="InterPro" id="IPR008278">
    <property type="entry name" value="4-PPantetheinyl_Trfase_dom"/>
</dbReference>
<proteinExistence type="inferred from homology"/>
<dbReference type="InterPro" id="IPR050559">
    <property type="entry name" value="P-Pant_transferase_sf"/>
</dbReference>